<reference evidence="4 5" key="1">
    <citation type="submission" date="2018-10" db="EMBL/GenBank/DDBJ databases">
        <title>Phylogenomics of Brevibacillus.</title>
        <authorList>
            <person name="Dunlap C."/>
        </authorList>
    </citation>
    <scope>NUCLEOTIDE SEQUENCE [LARGE SCALE GENOMIC DNA]</scope>
    <source>
        <strain evidence="4 5">JCM 15716</strain>
    </source>
</reference>
<protein>
    <submittedName>
        <fullName evidence="4">M20 family peptidase</fullName>
    </submittedName>
</protein>
<proteinExistence type="predicted"/>
<dbReference type="InterPro" id="IPR050072">
    <property type="entry name" value="Peptidase_M20A"/>
</dbReference>
<dbReference type="PANTHER" id="PTHR43808">
    <property type="entry name" value="ACETYLORNITHINE DEACETYLASE"/>
    <property type="match status" value="1"/>
</dbReference>
<evidence type="ECO:0000259" key="3">
    <source>
        <dbReference type="Pfam" id="PF07687"/>
    </source>
</evidence>
<dbReference type="Proteomes" id="UP000271031">
    <property type="component" value="Unassembled WGS sequence"/>
</dbReference>
<dbReference type="InterPro" id="IPR011650">
    <property type="entry name" value="Peptidase_M20_dimer"/>
</dbReference>
<evidence type="ECO:0000313" key="4">
    <source>
        <dbReference type="EMBL" id="RNB79567.1"/>
    </source>
</evidence>
<dbReference type="Gene3D" id="3.30.70.360">
    <property type="match status" value="1"/>
</dbReference>
<dbReference type="InterPro" id="IPR002933">
    <property type="entry name" value="Peptidase_M20"/>
</dbReference>
<sequence>MEKFLIPLASDLIRMKNTSREAINKSAEYCANWLLKQGLSVKVVENKGLKSVVATAGQPDSGKTLILNGHLDVVPGEESDFIPRVEAGKLFGRGSYDMLGAVAAMMVATAEAAKQNASCQIILQLVPDEETGGAHGTGFLVEEGARGDFVICGEPTNLQIAVQAKGVLQLLLETSGIAAHGSRPWLGKNAITHAFETYKRIEQLEFLQASSTFFPNPSFNLAKVAGGGAINQVPDHCAFYLDIRYLPNQDADRILDQIRQTASDASVTVLQQGAPVQTDENDRFVRLLQQTTSEFTGSSVRLFGQDGSADTRYYARHAIPAIEFGPIGANHHGPDEFVDIDSLYLYQRILNRFITNIDERMILHETEK</sequence>
<dbReference type="RefSeq" id="WP_122921418.1">
    <property type="nucleotide sequence ID" value="NZ_RHHQ01000028.1"/>
</dbReference>
<keyword evidence="1" id="KW-0479">Metal-binding</keyword>
<dbReference type="Pfam" id="PF01546">
    <property type="entry name" value="Peptidase_M20"/>
    <property type="match status" value="1"/>
</dbReference>
<accession>A0A3M8CWF9</accession>
<feature type="domain" description="Peptidase M20 dimerisation" evidence="3">
    <location>
        <begin position="164"/>
        <end position="265"/>
    </location>
</feature>
<organism evidence="4 5">
    <name type="scientific">Brevibacillus fluminis</name>
    <dbReference type="NCBI Taxonomy" id="511487"/>
    <lineage>
        <taxon>Bacteria</taxon>
        <taxon>Bacillati</taxon>
        <taxon>Bacillota</taxon>
        <taxon>Bacilli</taxon>
        <taxon>Bacillales</taxon>
        <taxon>Paenibacillaceae</taxon>
        <taxon>Brevibacillus</taxon>
    </lineage>
</organism>
<dbReference type="GO" id="GO:0016787">
    <property type="term" value="F:hydrolase activity"/>
    <property type="evidence" value="ECO:0007669"/>
    <property type="project" value="UniProtKB-KW"/>
</dbReference>
<name>A0A3M8CWF9_9BACL</name>
<dbReference type="Pfam" id="PF07687">
    <property type="entry name" value="M20_dimer"/>
    <property type="match status" value="1"/>
</dbReference>
<dbReference type="GO" id="GO:0046872">
    <property type="term" value="F:metal ion binding"/>
    <property type="evidence" value="ECO:0007669"/>
    <property type="project" value="UniProtKB-KW"/>
</dbReference>
<dbReference type="InterPro" id="IPR036264">
    <property type="entry name" value="Bact_exopeptidase_dim_dom"/>
</dbReference>
<evidence type="ECO:0000313" key="5">
    <source>
        <dbReference type="Proteomes" id="UP000271031"/>
    </source>
</evidence>
<dbReference type="SUPFAM" id="SSF55031">
    <property type="entry name" value="Bacterial exopeptidase dimerisation domain"/>
    <property type="match status" value="1"/>
</dbReference>
<dbReference type="EMBL" id="RHHQ01000028">
    <property type="protein sequence ID" value="RNB79567.1"/>
    <property type="molecule type" value="Genomic_DNA"/>
</dbReference>
<dbReference type="SUPFAM" id="SSF53187">
    <property type="entry name" value="Zn-dependent exopeptidases"/>
    <property type="match status" value="1"/>
</dbReference>
<comment type="caution">
    <text evidence="4">The sequence shown here is derived from an EMBL/GenBank/DDBJ whole genome shotgun (WGS) entry which is preliminary data.</text>
</comment>
<dbReference type="AlphaFoldDB" id="A0A3M8CWF9"/>
<evidence type="ECO:0000256" key="2">
    <source>
        <dbReference type="ARBA" id="ARBA00022801"/>
    </source>
</evidence>
<gene>
    <name evidence="4" type="ORF">EDM56_29010</name>
</gene>
<keyword evidence="2" id="KW-0378">Hydrolase</keyword>
<dbReference type="Gene3D" id="3.40.630.10">
    <property type="entry name" value="Zn peptidases"/>
    <property type="match status" value="1"/>
</dbReference>
<keyword evidence="5" id="KW-1185">Reference proteome</keyword>
<evidence type="ECO:0000256" key="1">
    <source>
        <dbReference type="ARBA" id="ARBA00022723"/>
    </source>
</evidence>
<dbReference type="OrthoDB" id="9792335at2"/>